<dbReference type="EMBL" id="SSTE01018746">
    <property type="protein sequence ID" value="KAA0038360.1"/>
    <property type="molecule type" value="Genomic_DNA"/>
</dbReference>
<name>A0A5A7T4S0_CUCMM</name>
<accession>A0A5A7T4S0</accession>
<gene>
    <name evidence="1" type="ORF">E6C27_scaffold270G002410</name>
</gene>
<reference evidence="1 2" key="1">
    <citation type="submission" date="2019-08" db="EMBL/GenBank/DDBJ databases">
        <title>Draft genome sequences of two oriental melons (Cucumis melo L. var makuwa).</title>
        <authorList>
            <person name="Kwon S.-Y."/>
        </authorList>
    </citation>
    <scope>NUCLEOTIDE SEQUENCE [LARGE SCALE GENOMIC DNA]</scope>
    <source>
        <strain evidence="2">cv. SW 3</strain>
        <tissue evidence="1">Leaf</tissue>
    </source>
</reference>
<protein>
    <submittedName>
        <fullName evidence="1">CACTA en-spm transposon protein</fullName>
    </submittedName>
</protein>
<comment type="caution">
    <text evidence="1">The sequence shown here is derived from an EMBL/GenBank/DDBJ whole genome shotgun (WGS) entry which is preliminary data.</text>
</comment>
<dbReference type="AlphaFoldDB" id="A0A5A7T4S0"/>
<dbReference type="Proteomes" id="UP000321393">
    <property type="component" value="Unassembled WGS sequence"/>
</dbReference>
<sequence length="200" mass="22336">MHIAMTQSPRDAHSDDSIPESLSFRDFVVFRQNVRPLGGSISKMLTENAEGLVNVELELLEIDGRMEDRLADELVREANLLAMGFTIEGDSCSGTKRKCGHEHSRNISLDMYVQRHGRIPITNDEMVGKPISVFATKFCNAIGTATQDTILVCCSKWKDGFSDVISTIKAHQQTHFVVGMSSIVIHKLLNKEDWEVLCGR</sequence>
<organism evidence="1 2">
    <name type="scientific">Cucumis melo var. makuwa</name>
    <name type="common">Oriental melon</name>
    <dbReference type="NCBI Taxonomy" id="1194695"/>
    <lineage>
        <taxon>Eukaryota</taxon>
        <taxon>Viridiplantae</taxon>
        <taxon>Streptophyta</taxon>
        <taxon>Embryophyta</taxon>
        <taxon>Tracheophyta</taxon>
        <taxon>Spermatophyta</taxon>
        <taxon>Magnoliopsida</taxon>
        <taxon>eudicotyledons</taxon>
        <taxon>Gunneridae</taxon>
        <taxon>Pentapetalae</taxon>
        <taxon>rosids</taxon>
        <taxon>fabids</taxon>
        <taxon>Cucurbitales</taxon>
        <taxon>Cucurbitaceae</taxon>
        <taxon>Benincaseae</taxon>
        <taxon>Cucumis</taxon>
    </lineage>
</organism>
<evidence type="ECO:0000313" key="1">
    <source>
        <dbReference type="EMBL" id="KAA0038360.1"/>
    </source>
</evidence>
<proteinExistence type="predicted"/>
<evidence type="ECO:0000313" key="2">
    <source>
        <dbReference type="Proteomes" id="UP000321393"/>
    </source>
</evidence>